<sequence length="368" mass="40898">MEKAKISAWQLFCIIVLFELGTSLVVSVGIGAKQDAWLAILVSLGGGLALFLMYGYLFRLFPTVPLTSYIQKIVGTYIGWPLGLLYILYFIYTASRILRDGGILLVNSAYNATPIFVINFIIIITIAYVIYHGIEVLARTVEIMMILFIVLGILGNASVLFSGIMDVKNLLPVLENGWKPVLQTAFPLTFAFPGEMICFTMLFPYLNKPKLVTQIGILGMLISSIILSYTIALNVTVLGVNMTSRATFPLLTTISKVDVAGILERVDVIVILTLIIGVFFKIAVYFYSATIGIADLFKIENHRKLILPVGILILNSSMIIASNTSEHLKEGLKIVPFYEAAPFQFYIPLTLLIVAFIRRRFNPQYLSK</sequence>
<accession>A0ABV5WLR2</accession>
<dbReference type="NCBIfam" id="TIGR00912">
    <property type="entry name" value="2A0309"/>
    <property type="match status" value="1"/>
</dbReference>
<protein>
    <submittedName>
        <fullName evidence="9">Endospore germination permease</fullName>
    </submittedName>
</protein>
<comment type="caution">
    <text evidence="9">The sequence shown here is derived from an EMBL/GenBank/DDBJ whole genome shotgun (WGS) entry which is preliminary data.</text>
</comment>
<reference evidence="9 10" key="1">
    <citation type="submission" date="2024-09" db="EMBL/GenBank/DDBJ databases">
        <authorList>
            <person name="Sun Q."/>
            <person name="Mori K."/>
        </authorList>
    </citation>
    <scope>NUCLEOTIDE SEQUENCE [LARGE SCALE GENOMIC DNA]</scope>
    <source>
        <strain evidence="9 10">JCM 11201</strain>
    </source>
</reference>
<keyword evidence="3" id="KW-0813">Transport</keyword>
<feature type="transmembrane region" description="Helical" evidence="8">
    <location>
        <begin position="218"/>
        <end position="240"/>
    </location>
</feature>
<feature type="transmembrane region" description="Helical" evidence="8">
    <location>
        <begin position="69"/>
        <end position="92"/>
    </location>
</feature>
<keyword evidence="10" id="KW-1185">Reference proteome</keyword>
<dbReference type="Gene3D" id="1.20.1740.10">
    <property type="entry name" value="Amino acid/polyamine transporter I"/>
    <property type="match status" value="1"/>
</dbReference>
<evidence type="ECO:0000256" key="6">
    <source>
        <dbReference type="ARBA" id="ARBA00022989"/>
    </source>
</evidence>
<evidence type="ECO:0000256" key="5">
    <source>
        <dbReference type="ARBA" id="ARBA00022692"/>
    </source>
</evidence>
<dbReference type="Pfam" id="PF03845">
    <property type="entry name" value="Spore_permease"/>
    <property type="match status" value="1"/>
</dbReference>
<feature type="transmembrane region" description="Helical" evidence="8">
    <location>
        <begin position="12"/>
        <end position="30"/>
    </location>
</feature>
<comment type="subcellular location">
    <subcellularLocation>
        <location evidence="1">Membrane</location>
        <topology evidence="1">Multi-pass membrane protein</topology>
    </subcellularLocation>
</comment>
<feature type="transmembrane region" description="Helical" evidence="8">
    <location>
        <begin position="343"/>
        <end position="361"/>
    </location>
</feature>
<dbReference type="Proteomes" id="UP001589609">
    <property type="component" value="Unassembled WGS sequence"/>
</dbReference>
<evidence type="ECO:0000256" key="8">
    <source>
        <dbReference type="SAM" id="Phobius"/>
    </source>
</evidence>
<proteinExistence type="inferred from homology"/>
<keyword evidence="4" id="KW-0309">Germination</keyword>
<feature type="transmembrane region" description="Helical" evidence="8">
    <location>
        <begin position="36"/>
        <end position="57"/>
    </location>
</feature>
<evidence type="ECO:0000256" key="3">
    <source>
        <dbReference type="ARBA" id="ARBA00022448"/>
    </source>
</evidence>
<organism evidence="9 10">
    <name type="scientific">Ectobacillus funiculus</name>
    <dbReference type="NCBI Taxonomy" id="137993"/>
    <lineage>
        <taxon>Bacteria</taxon>
        <taxon>Bacillati</taxon>
        <taxon>Bacillota</taxon>
        <taxon>Bacilli</taxon>
        <taxon>Bacillales</taxon>
        <taxon>Bacillaceae</taxon>
        <taxon>Ectobacillus</taxon>
    </lineage>
</organism>
<feature type="transmembrane region" description="Helical" evidence="8">
    <location>
        <begin position="112"/>
        <end position="131"/>
    </location>
</feature>
<dbReference type="PANTHER" id="PTHR34975">
    <property type="entry name" value="SPORE GERMINATION PROTEIN A2"/>
    <property type="match status" value="1"/>
</dbReference>
<evidence type="ECO:0000256" key="4">
    <source>
        <dbReference type="ARBA" id="ARBA00022544"/>
    </source>
</evidence>
<keyword evidence="6 8" id="KW-1133">Transmembrane helix</keyword>
<evidence type="ECO:0000313" key="10">
    <source>
        <dbReference type="Proteomes" id="UP001589609"/>
    </source>
</evidence>
<evidence type="ECO:0000256" key="7">
    <source>
        <dbReference type="ARBA" id="ARBA00023136"/>
    </source>
</evidence>
<evidence type="ECO:0000256" key="2">
    <source>
        <dbReference type="ARBA" id="ARBA00007998"/>
    </source>
</evidence>
<feature type="transmembrane region" description="Helical" evidence="8">
    <location>
        <begin position="268"/>
        <end position="293"/>
    </location>
</feature>
<feature type="transmembrane region" description="Helical" evidence="8">
    <location>
        <begin position="143"/>
        <end position="165"/>
    </location>
</feature>
<comment type="similarity">
    <text evidence="2">Belongs to the amino acid-polyamine-organocation (APC) superfamily. Spore germination protein (SGP) (TC 2.A.3.9) family.</text>
</comment>
<dbReference type="EMBL" id="JBHMAF010000194">
    <property type="protein sequence ID" value="MFB9761584.1"/>
    <property type="molecule type" value="Genomic_DNA"/>
</dbReference>
<gene>
    <name evidence="9" type="ORF">ACFFMS_25415</name>
</gene>
<dbReference type="PANTHER" id="PTHR34975:SF2">
    <property type="entry name" value="SPORE GERMINATION PROTEIN A2"/>
    <property type="match status" value="1"/>
</dbReference>
<keyword evidence="7 8" id="KW-0472">Membrane</keyword>
<evidence type="ECO:0000313" key="9">
    <source>
        <dbReference type="EMBL" id="MFB9761584.1"/>
    </source>
</evidence>
<feature type="transmembrane region" description="Helical" evidence="8">
    <location>
        <begin position="305"/>
        <end position="323"/>
    </location>
</feature>
<dbReference type="InterPro" id="IPR004761">
    <property type="entry name" value="Spore_GerAB"/>
</dbReference>
<name>A0ABV5WLR2_9BACI</name>
<feature type="transmembrane region" description="Helical" evidence="8">
    <location>
        <begin position="185"/>
        <end position="206"/>
    </location>
</feature>
<keyword evidence="5 8" id="KW-0812">Transmembrane</keyword>
<evidence type="ECO:0000256" key="1">
    <source>
        <dbReference type="ARBA" id="ARBA00004141"/>
    </source>
</evidence>
<dbReference type="RefSeq" id="WP_379951735.1">
    <property type="nucleotide sequence ID" value="NZ_JBHMAF010000194.1"/>
</dbReference>